<dbReference type="Pfam" id="PF02924">
    <property type="entry name" value="HDPD"/>
    <property type="match status" value="1"/>
</dbReference>
<accession>A0A1Y6CQ72</accession>
<dbReference type="AlphaFoldDB" id="A0A1Y6CQ72"/>
<name>A0A1Y6CQ72_9BACT</name>
<protein>
    <submittedName>
        <fullName evidence="1">Bacteriophage lambda head decoration protein D</fullName>
    </submittedName>
</protein>
<dbReference type="OrthoDB" id="7032972at2"/>
<dbReference type="STRING" id="1513793.SAMN06296036_13558"/>
<evidence type="ECO:0000313" key="1">
    <source>
        <dbReference type="EMBL" id="SMF80791.1"/>
    </source>
</evidence>
<gene>
    <name evidence="1" type="ORF">SAMN06296036_13558</name>
</gene>
<dbReference type="EMBL" id="FWZT01000035">
    <property type="protein sequence ID" value="SMF80791.1"/>
    <property type="molecule type" value="Genomic_DNA"/>
</dbReference>
<sequence>MSYKFDPHYKEIASWEPDHFLGRQFPVRMPAEVIIEKGQNLAEGSILGKKPNGKYVLSAKSVTQEDGTEAPVDDGSEIPSRILSCPVDARASDMKAVAYRTGSYIKSGLTIGEGHTLDDMEEGLELRNIYFEEDTD</sequence>
<dbReference type="InterPro" id="IPR004195">
    <property type="entry name" value="Head_decoration_D"/>
</dbReference>
<organism evidence="1 2">
    <name type="scientific">Pseudobacteriovorax antillogorgiicola</name>
    <dbReference type="NCBI Taxonomy" id="1513793"/>
    <lineage>
        <taxon>Bacteria</taxon>
        <taxon>Pseudomonadati</taxon>
        <taxon>Bdellovibrionota</taxon>
        <taxon>Oligoflexia</taxon>
        <taxon>Oligoflexales</taxon>
        <taxon>Pseudobacteriovoracaceae</taxon>
        <taxon>Pseudobacteriovorax</taxon>
    </lineage>
</organism>
<keyword evidence="2" id="KW-1185">Reference proteome</keyword>
<dbReference type="RefSeq" id="WP_132325693.1">
    <property type="nucleotide sequence ID" value="NZ_FWZT01000035.1"/>
</dbReference>
<reference evidence="2" key="1">
    <citation type="submission" date="2017-04" db="EMBL/GenBank/DDBJ databases">
        <authorList>
            <person name="Varghese N."/>
            <person name="Submissions S."/>
        </authorList>
    </citation>
    <scope>NUCLEOTIDE SEQUENCE [LARGE SCALE GENOMIC DNA]</scope>
    <source>
        <strain evidence="2">RKEM611</strain>
    </source>
</reference>
<evidence type="ECO:0000313" key="2">
    <source>
        <dbReference type="Proteomes" id="UP000192907"/>
    </source>
</evidence>
<dbReference type="Proteomes" id="UP000192907">
    <property type="component" value="Unassembled WGS sequence"/>
</dbReference>
<proteinExistence type="predicted"/>